<dbReference type="Pfam" id="PF10576">
    <property type="entry name" value="EndIII_4Fe-2S"/>
    <property type="match status" value="1"/>
</dbReference>
<dbReference type="GO" id="GO:0006298">
    <property type="term" value="P:mismatch repair"/>
    <property type="evidence" value="ECO:0007669"/>
    <property type="project" value="TreeGrafter"/>
</dbReference>
<evidence type="ECO:0000256" key="13">
    <source>
        <dbReference type="ARBA" id="ARBA00023295"/>
    </source>
</evidence>
<dbReference type="InterPro" id="IPR003265">
    <property type="entry name" value="HhH-GPD_domain"/>
</dbReference>
<dbReference type="Pfam" id="PF00730">
    <property type="entry name" value="HhH-GPD"/>
    <property type="match status" value="1"/>
</dbReference>
<keyword evidence="11" id="KW-0411">Iron-sulfur</keyword>
<keyword evidence="12" id="KW-0234">DNA repair</keyword>
<dbReference type="InterPro" id="IPR044298">
    <property type="entry name" value="MIG/MutY"/>
</dbReference>
<dbReference type="PROSITE" id="PS00764">
    <property type="entry name" value="ENDONUCLEASE_III_1"/>
    <property type="match status" value="1"/>
</dbReference>
<dbReference type="EC" id="3.2.2.31" evidence="4 14"/>
<dbReference type="Gene3D" id="1.10.340.30">
    <property type="entry name" value="Hypothetical protein, domain 2"/>
    <property type="match status" value="1"/>
</dbReference>
<evidence type="ECO:0000256" key="14">
    <source>
        <dbReference type="RuleBase" id="RU365096"/>
    </source>
</evidence>
<proteinExistence type="inferred from homology"/>
<keyword evidence="6" id="KW-0004">4Fe-4S</keyword>
<dbReference type="SMART" id="SM00478">
    <property type="entry name" value="ENDO3c"/>
    <property type="match status" value="1"/>
</dbReference>
<dbReference type="GO" id="GO:0032357">
    <property type="term" value="F:oxidized purine DNA binding"/>
    <property type="evidence" value="ECO:0007669"/>
    <property type="project" value="TreeGrafter"/>
</dbReference>
<dbReference type="OrthoDB" id="9802365at2"/>
<dbReference type="Gene3D" id="3.90.79.10">
    <property type="entry name" value="Nucleoside Triphosphate Pyrophosphohydrolase"/>
    <property type="match status" value="1"/>
</dbReference>
<evidence type="ECO:0000259" key="15">
    <source>
        <dbReference type="SMART" id="SM00478"/>
    </source>
</evidence>
<keyword evidence="10 14" id="KW-0408">Iron</keyword>
<organism evidence="16 17">
    <name type="scientific">Labilibaculum antarcticum</name>
    <dbReference type="NCBI Taxonomy" id="1717717"/>
    <lineage>
        <taxon>Bacteria</taxon>
        <taxon>Pseudomonadati</taxon>
        <taxon>Bacteroidota</taxon>
        <taxon>Bacteroidia</taxon>
        <taxon>Marinilabiliales</taxon>
        <taxon>Marinifilaceae</taxon>
        <taxon>Labilibaculum</taxon>
    </lineage>
</organism>
<keyword evidence="8 14" id="KW-0227">DNA damage</keyword>
<dbReference type="GO" id="GO:0034039">
    <property type="term" value="F:8-oxo-7,8-dihydroguanine DNA N-glycosylase activity"/>
    <property type="evidence" value="ECO:0007669"/>
    <property type="project" value="TreeGrafter"/>
</dbReference>
<dbReference type="RefSeq" id="WP_096428403.1">
    <property type="nucleotide sequence ID" value="NZ_AP018042.1"/>
</dbReference>
<dbReference type="InterPro" id="IPR003651">
    <property type="entry name" value="Endonuclease3_FeS-loop_motif"/>
</dbReference>
<dbReference type="GO" id="GO:0035485">
    <property type="term" value="F:adenine/guanine mispair binding"/>
    <property type="evidence" value="ECO:0007669"/>
    <property type="project" value="TreeGrafter"/>
</dbReference>
<evidence type="ECO:0000256" key="7">
    <source>
        <dbReference type="ARBA" id="ARBA00022723"/>
    </source>
</evidence>
<dbReference type="GO" id="GO:0046872">
    <property type="term" value="F:metal ion binding"/>
    <property type="evidence" value="ECO:0007669"/>
    <property type="project" value="UniProtKB-UniRule"/>
</dbReference>
<evidence type="ECO:0000256" key="5">
    <source>
        <dbReference type="ARBA" id="ARBA00022023"/>
    </source>
</evidence>
<dbReference type="KEGG" id="mbas:ALGA_1117"/>
<evidence type="ECO:0000256" key="9">
    <source>
        <dbReference type="ARBA" id="ARBA00022801"/>
    </source>
</evidence>
<evidence type="ECO:0000256" key="1">
    <source>
        <dbReference type="ARBA" id="ARBA00000843"/>
    </source>
</evidence>
<dbReference type="SUPFAM" id="SSF55811">
    <property type="entry name" value="Nudix"/>
    <property type="match status" value="1"/>
</dbReference>
<dbReference type="PANTHER" id="PTHR42944:SF1">
    <property type="entry name" value="ADENINE DNA GLYCOSYLASE"/>
    <property type="match status" value="1"/>
</dbReference>
<evidence type="ECO:0000256" key="8">
    <source>
        <dbReference type="ARBA" id="ARBA00022763"/>
    </source>
</evidence>
<reference evidence="16 17" key="1">
    <citation type="journal article" date="2018" name="Mar. Genomics">
        <title>Complete genome sequence of Marinifilaceae bacterium strain SPP2, isolated from the Antarctic marine sediment.</title>
        <authorList>
            <person name="Watanabe M."/>
            <person name="Kojima H."/>
            <person name="Fukui M."/>
        </authorList>
    </citation>
    <scope>NUCLEOTIDE SEQUENCE [LARGE SCALE GENOMIC DNA]</scope>
    <source>
        <strain evidence="16 17">SPP2</strain>
    </source>
</reference>
<dbReference type="FunFam" id="1.10.340.30:FF:000010">
    <property type="entry name" value="Adenine DNA glycosylase"/>
    <property type="match status" value="1"/>
</dbReference>
<evidence type="ECO:0000256" key="12">
    <source>
        <dbReference type="ARBA" id="ARBA00023204"/>
    </source>
</evidence>
<dbReference type="InterPro" id="IPR023170">
    <property type="entry name" value="HhH_base_excis_C"/>
</dbReference>
<dbReference type="InterPro" id="IPR000445">
    <property type="entry name" value="HhH_motif"/>
</dbReference>
<dbReference type="InterPro" id="IPR015797">
    <property type="entry name" value="NUDIX_hydrolase-like_dom_sf"/>
</dbReference>
<comment type="cofactor">
    <cofactor evidence="14">
        <name>[4Fe-4S] cluster</name>
        <dbReference type="ChEBI" id="CHEBI:49883"/>
    </cofactor>
    <text evidence="14">Binds 1 [4Fe-4S] cluster.</text>
</comment>
<feature type="domain" description="HhH-GPD" evidence="15">
    <location>
        <begin position="34"/>
        <end position="185"/>
    </location>
</feature>
<name>A0A1Y1CHD6_9BACT</name>
<dbReference type="CDD" id="cd03431">
    <property type="entry name" value="NUDIX_DNA_Glycosylase_C-MutY"/>
    <property type="match status" value="1"/>
</dbReference>
<dbReference type="Gene3D" id="1.10.1670.10">
    <property type="entry name" value="Helix-hairpin-Helix base-excision DNA repair enzymes (C-terminal)"/>
    <property type="match status" value="1"/>
</dbReference>
<dbReference type="SUPFAM" id="SSF48150">
    <property type="entry name" value="DNA-glycosylase"/>
    <property type="match status" value="1"/>
</dbReference>
<evidence type="ECO:0000256" key="11">
    <source>
        <dbReference type="ARBA" id="ARBA00023014"/>
    </source>
</evidence>
<comment type="catalytic activity">
    <reaction evidence="1 14">
        <text>Hydrolyzes free adenine bases from 7,8-dihydro-8-oxoguanine:adenine mismatched double-stranded DNA, leaving an apurinic site.</text>
        <dbReference type="EC" id="3.2.2.31"/>
    </reaction>
</comment>
<dbReference type="Pfam" id="PF14815">
    <property type="entry name" value="NUDIX_4"/>
    <property type="match status" value="1"/>
</dbReference>
<dbReference type="EMBL" id="AP018042">
    <property type="protein sequence ID" value="BAX79503.1"/>
    <property type="molecule type" value="Genomic_DNA"/>
</dbReference>
<dbReference type="PANTHER" id="PTHR42944">
    <property type="entry name" value="ADENINE DNA GLYCOSYLASE"/>
    <property type="match status" value="1"/>
</dbReference>
<gene>
    <name evidence="16" type="ORF">ALGA_1117</name>
</gene>
<dbReference type="AlphaFoldDB" id="A0A1Y1CHD6"/>
<dbReference type="GO" id="GO:0006284">
    <property type="term" value="P:base-excision repair"/>
    <property type="evidence" value="ECO:0007669"/>
    <property type="project" value="UniProtKB-UniRule"/>
</dbReference>
<keyword evidence="9" id="KW-0378">Hydrolase</keyword>
<dbReference type="InterPro" id="IPR004035">
    <property type="entry name" value="Endouclease-III_FeS-bd_BS"/>
</dbReference>
<dbReference type="Pfam" id="PF00633">
    <property type="entry name" value="HHH"/>
    <property type="match status" value="1"/>
</dbReference>
<sequence>MLSNQIINWYLQNKRELPWRETKDPYQIWISEIMLQQTRVATAIDYFNRFIEQFPTISDLAKAKEQEVLKLWQGLGYYSRARNLHATAKIIQSQYNGIFPDSYEEILKLKGIGSYTAAAIASFAFNLPHAAVDGNVYRVLSRIYGIDKAIDSTEGKKYFQSIASETMGNARPEIFNQAIIEFGALQCIPRNPKCDICPLFANCFAYNNAQVDQLPIKSKQIKTKNRYFYYLFLSCKSQFLIEKREKKDIWENLFQYPLIEYNKPIPTDELLQTLEWKELFGNKNMLIHSVSGNVLHKLSHQNLHTTFIHIEMDIKKLKKNTDYKIINYSEIPNYPFPKLIEDHLNMIVKNNT</sequence>
<evidence type="ECO:0000313" key="16">
    <source>
        <dbReference type="EMBL" id="BAX79503.1"/>
    </source>
</evidence>
<dbReference type="GO" id="GO:0051539">
    <property type="term" value="F:4 iron, 4 sulfur cluster binding"/>
    <property type="evidence" value="ECO:0007669"/>
    <property type="project" value="UniProtKB-UniRule"/>
</dbReference>
<dbReference type="InterPro" id="IPR005760">
    <property type="entry name" value="A/G_AdeGlyc_MutY"/>
</dbReference>
<evidence type="ECO:0000313" key="17">
    <source>
        <dbReference type="Proteomes" id="UP000218267"/>
    </source>
</evidence>
<protein>
    <recommendedName>
        <fullName evidence="5 14">Adenine DNA glycosylase</fullName>
        <ecNumber evidence="4 14">3.2.2.31</ecNumber>
    </recommendedName>
</protein>
<evidence type="ECO:0000256" key="4">
    <source>
        <dbReference type="ARBA" id="ARBA00012045"/>
    </source>
</evidence>
<keyword evidence="13 14" id="KW-0326">Glycosidase</keyword>
<dbReference type="InterPro" id="IPR011257">
    <property type="entry name" value="DNA_glycosylase"/>
</dbReference>
<evidence type="ECO:0000256" key="10">
    <source>
        <dbReference type="ARBA" id="ARBA00023004"/>
    </source>
</evidence>
<comment type="similarity">
    <text evidence="3 14">Belongs to the Nth/MutY family.</text>
</comment>
<comment type="function">
    <text evidence="2">Adenine glycosylase active on G-A mispairs. MutY also corrects error-prone DNA synthesis past GO lesions which are due to the oxidatively damaged form of guanine: 7,8-dihydro-8-oxoguanine (8-oxo-dGTP).</text>
</comment>
<evidence type="ECO:0000256" key="2">
    <source>
        <dbReference type="ARBA" id="ARBA00002933"/>
    </source>
</evidence>
<accession>A0A1Y1CHD6</accession>
<dbReference type="CDD" id="cd00056">
    <property type="entry name" value="ENDO3c"/>
    <property type="match status" value="1"/>
</dbReference>
<reference evidence="17" key="2">
    <citation type="journal article" date="2020" name="Antonie Van Leeuwenhoek">
        <title>Labilibaculum antarcticum sp. nov., a novel facultative anaerobic, psychrotorelant bacterium isolated from marine sediment of Antarctica.</title>
        <authorList>
            <person name="Watanabe M."/>
            <person name="Kojima H."/>
            <person name="Fukui M."/>
        </authorList>
    </citation>
    <scope>NUCLEOTIDE SEQUENCE [LARGE SCALE GENOMIC DNA]</scope>
    <source>
        <strain evidence="17">SPP2</strain>
    </source>
</reference>
<keyword evidence="7" id="KW-0479">Metal-binding</keyword>
<dbReference type="GO" id="GO:0000701">
    <property type="term" value="F:purine-specific mismatch base pair DNA N-glycosylase activity"/>
    <property type="evidence" value="ECO:0007669"/>
    <property type="project" value="UniProtKB-EC"/>
</dbReference>
<dbReference type="Proteomes" id="UP000218267">
    <property type="component" value="Chromosome"/>
</dbReference>
<keyword evidence="17" id="KW-1185">Reference proteome</keyword>
<evidence type="ECO:0000256" key="3">
    <source>
        <dbReference type="ARBA" id="ARBA00008343"/>
    </source>
</evidence>
<dbReference type="NCBIfam" id="TIGR01084">
    <property type="entry name" value="mutY"/>
    <property type="match status" value="1"/>
</dbReference>
<dbReference type="InterPro" id="IPR029119">
    <property type="entry name" value="MutY_C"/>
</dbReference>
<evidence type="ECO:0000256" key="6">
    <source>
        <dbReference type="ARBA" id="ARBA00022485"/>
    </source>
</evidence>